<evidence type="ECO:0000256" key="1">
    <source>
        <dbReference type="SAM" id="SignalP"/>
    </source>
</evidence>
<dbReference type="RefSeq" id="WP_142787640.1">
    <property type="nucleotide sequence ID" value="NZ_VHJK01000001.1"/>
</dbReference>
<feature type="domain" description="Putative auto-transporter adhesin head GIN" evidence="2">
    <location>
        <begin position="50"/>
        <end position="225"/>
    </location>
</feature>
<dbReference type="OrthoDB" id="7425768at2"/>
<accession>A0A547PB62</accession>
<comment type="caution">
    <text evidence="3">The sequence shown here is derived from an EMBL/GenBank/DDBJ whole genome shotgun (WGS) entry which is preliminary data.</text>
</comment>
<dbReference type="Gene3D" id="2.160.20.120">
    <property type="match status" value="1"/>
</dbReference>
<evidence type="ECO:0000313" key="4">
    <source>
        <dbReference type="Proteomes" id="UP000316343"/>
    </source>
</evidence>
<protein>
    <submittedName>
        <fullName evidence="3">DUF2807 domain-containing protein</fullName>
    </submittedName>
</protein>
<dbReference type="InterPro" id="IPR021255">
    <property type="entry name" value="DUF2807"/>
</dbReference>
<evidence type="ECO:0000313" key="3">
    <source>
        <dbReference type="EMBL" id="TRD11375.1"/>
    </source>
</evidence>
<organism evidence="3 4">
    <name type="scientific">Erythrobacter insulae</name>
    <dbReference type="NCBI Taxonomy" id="2584124"/>
    <lineage>
        <taxon>Bacteria</taxon>
        <taxon>Pseudomonadati</taxon>
        <taxon>Pseudomonadota</taxon>
        <taxon>Alphaproteobacteria</taxon>
        <taxon>Sphingomonadales</taxon>
        <taxon>Erythrobacteraceae</taxon>
        <taxon>Erythrobacter/Porphyrobacter group</taxon>
        <taxon>Erythrobacter</taxon>
    </lineage>
</organism>
<dbReference type="Proteomes" id="UP000316343">
    <property type="component" value="Unassembled WGS sequence"/>
</dbReference>
<keyword evidence="4" id="KW-1185">Reference proteome</keyword>
<sequence>MIARIFKRLAPFAVLAMGVALTGCSNVDMTINGEEGVPLADLDIGGAAPTDLVVATDANVIVSEGETLNIVVEDDPDNALRFTLDESTIGVTSEPGFSFTDGSPVVRITMPAPQSIVIAGSGAVQAATVSSTPEIVIGGSGSVAIDSIAAETLEISIGGSGSIKGAGTAQRLEVTIGGSGDVLLAGLKADRAEISIGGSGNVAFASDGEVEANIAGAGDINVTGTAKCTLNSFGSGNLNCTAANSEAQAEPAITEEN</sequence>
<feature type="chain" id="PRO_5022076088" evidence="1">
    <location>
        <begin position="23"/>
        <end position="257"/>
    </location>
</feature>
<dbReference type="AlphaFoldDB" id="A0A547PB62"/>
<keyword evidence="1" id="KW-0732">Signal</keyword>
<dbReference type="Pfam" id="PF10988">
    <property type="entry name" value="DUF2807"/>
    <property type="match status" value="1"/>
</dbReference>
<reference evidence="3 4" key="1">
    <citation type="submission" date="2019-06" db="EMBL/GenBank/DDBJ databases">
        <title>Erythrobacter insulae sp. nov., isolated from a tidal flat.</title>
        <authorList>
            <person name="Yoon J.-H."/>
        </authorList>
    </citation>
    <scope>NUCLEOTIDE SEQUENCE [LARGE SCALE GENOMIC DNA]</scope>
    <source>
        <strain evidence="3 4">JBTF-M21</strain>
    </source>
</reference>
<gene>
    <name evidence="3" type="ORF">FGU71_05580</name>
</gene>
<name>A0A547PB62_9SPHN</name>
<dbReference type="EMBL" id="VHJK01000001">
    <property type="protein sequence ID" value="TRD11375.1"/>
    <property type="molecule type" value="Genomic_DNA"/>
</dbReference>
<proteinExistence type="predicted"/>
<dbReference type="PROSITE" id="PS51257">
    <property type="entry name" value="PROKAR_LIPOPROTEIN"/>
    <property type="match status" value="1"/>
</dbReference>
<feature type="signal peptide" evidence="1">
    <location>
        <begin position="1"/>
        <end position="22"/>
    </location>
</feature>
<evidence type="ECO:0000259" key="2">
    <source>
        <dbReference type="Pfam" id="PF10988"/>
    </source>
</evidence>